<dbReference type="EMBL" id="GBXM01030102">
    <property type="protein sequence ID" value="JAH78475.1"/>
    <property type="molecule type" value="Transcribed_RNA"/>
</dbReference>
<dbReference type="AlphaFoldDB" id="A0A0E9VM43"/>
<accession>A0A0E9VM43</accession>
<name>A0A0E9VM43_ANGAN</name>
<sequence length="32" mass="3933">MSTMCCSIQTKRWSTPLWFRTRRTSLDILYFC</sequence>
<protein>
    <submittedName>
        <fullName evidence="1">Uncharacterized protein</fullName>
    </submittedName>
</protein>
<proteinExistence type="predicted"/>
<reference evidence="1" key="1">
    <citation type="submission" date="2014-11" db="EMBL/GenBank/DDBJ databases">
        <authorList>
            <person name="Amaro Gonzalez C."/>
        </authorList>
    </citation>
    <scope>NUCLEOTIDE SEQUENCE</scope>
</reference>
<evidence type="ECO:0000313" key="1">
    <source>
        <dbReference type="EMBL" id="JAH78475.1"/>
    </source>
</evidence>
<reference evidence="1" key="2">
    <citation type="journal article" date="2015" name="Fish Shellfish Immunol.">
        <title>Early steps in the European eel (Anguilla anguilla)-Vibrio vulnificus interaction in the gills: Role of the RtxA13 toxin.</title>
        <authorList>
            <person name="Callol A."/>
            <person name="Pajuelo D."/>
            <person name="Ebbesson L."/>
            <person name="Teles M."/>
            <person name="MacKenzie S."/>
            <person name="Amaro C."/>
        </authorList>
    </citation>
    <scope>NUCLEOTIDE SEQUENCE</scope>
</reference>
<organism evidence="1">
    <name type="scientific">Anguilla anguilla</name>
    <name type="common">European freshwater eel</name>
    <name type="synonym">Muraena anguilla</name>
    <dbReference type="NCBI Taxonomy" id="7936"/>
    <lineage>
        <taxon>Eukaryota</taxon>
        <taxon>Metazoa</taxon>
        <taxon>Chordata</taxon>
        <taxon>Craniata</taxon>
        <taxon>Vertebrata</taxon>
        <taxon>Euteleostomi</taxon>
        <taxon>Actinopterygii</taxon>
        <taxon>Neopterygii</taxon>
        <taxon>Teleostei</taxon>
        <taxon>Anguilliformes</taxon>
        <taxon>Anguillidae</taxon>
        <taxon>Anguilla</taxon>
    </lineage>
</organism>